<name>A0A137NSY4_CONC2</name>
<evidence type="ECO:0000259" key="1">
    <source>
        <dbReference type="Pfam" id="PF01764"/>
    </source>
</evidence>
<keyword evidence="3" id="KW-1185">Reference proteome</keyword>
<feature type="domain" description="Fungal lipase-type" evidence="1">
    <location>
        <begin position="76"/>
        <end position="211"/>
    </location>
</feature>
<proteinExistence type="predicted"/>
<dbReference type="AlphaFoldDB" id="A0A137NSY4"/>
<sequence>PPVKLASPTKVKTPSKSEVKRHWSHATFSYCVLSKIVDYKCLIGCPDYKVTKTFDDFRLGTFAIAGYEPTTKEIIISHRGTMNIRNWLRDFSYGKVKMPNAPEGVLIHEGFAGVYKSNADAVNAYLMSMLDDPKFKGYKVVFTGHSLGGAVATLNAIEMAAKVKAKGFQVELYSYHAPRVGNQAFVDYAVKQDITIGRYTNRGDLVSHGFPRQYDYVHVPGEFHTDFSDLSGRSFRECSQEYDEDPTCGYK</sequence>
<feature type="non-terminal residue" evidence="2">
    <location>
        <position position="1"/>
    </location>
</feature>
<evidence type="ECO:0000313" key="2">
    <source>
        <dbReference type="EMBL" id="KXN65851.1"/>
    </source>
</evidence>
<dbReference type="OrthoDB" id="426718at2759"/>
<dbReference type="Pfam" id="PF01764">
    <property type="entry name" value="Lipase_3"/>
    <property type="match status" value="1"/>
</dbReference>
<organism evidence="2 3">
    <name type="scientific">Conidiobolus coronatus (strain ATCC 28846 / CBS 209.66 / NRRL 28638)</name>
    <name type="common">Delacroixia coronata</name>
    <dbReference type="NCBI Taxonomy" id="796925"/>
    <lineage>
        <taxon>Eukaryota</taxon>
        <taxon>Fungi</taxon>
        <taxon>Fungi incertae sedis</taxon>
        <taxon>Zoopagomycota</taxon>
        <taxon>Entomophthoromycotina</taxon>
        <taxon>Entomophthoromycetes</taxon>
        <taxon>Entomophthorales</taxon>
        <taxon>Ancylistaceae</taxon>
        <taxon>Conidiobolus</taxon>
    </lineage>
</organism>
<reference evidence="2 3" key="1">
    <citation type="journal article" date="2015" name="Genome Biol. Evol.">
        <title>Phylogenomic analyses indicate that early fungi evolved digesting cell walls of algal ancestors of land plants.</title>
        <authorList>
            <person name="Chang Y."/>
            <person name="Wang S."/>
            <person name="Sekimoto S."/>
            <person name="Aerts A.L."/>
            <person name="Choi C."/>
            <person name="Clum A."/>
            <person name="LaButti K.M."/>
            <person name="Lindquist E.A."/>
            <person name="Yee Ngan C."/>
            <person name="Ohm R.A."/>
            <person name="Salamov A.A."/>
            <person name="Grigoriev I.V."/>
            <person name="Spatafora J.W."/>
            <person name="Berbee M.L."/>
        </authorList>
    </citation>
    <scope>NUCLEOTIDE SEQUENCE [LARGE SCALE GENOMIC DNA]</scope>
    <source>
        <strain evidence="2 3">NRRL 28638</strain>
    </source>
</reference>
<protein>
    <submittedName>
        <fullName evidence="2">Alpha/beta-hydrolase</fullName>
    </submittedName>
</protein>
<gene>
    <name evidence="2" type="ORF">CONCODRAFT_26900</name>
</gene>
<dbReference type="Proteomes" id="UP000070444">
    <property type="component" value="Unassembled WGS sequence"/>
</dbReference>
<dbReference type="PANTHER" id="PTHR45856:SF25">
    <property type="entry name" value="FUNGAL LIPASE-LIKE DOMAIN-CONTAINING PROTEIN"/>
    <property type="match status" value="1"/>
</dbReference>
<dbReference type="CDD" id="cd00519">
    <property type="entry name" value="Lipase_3"/>
    <property type="match status" value="1"/>
</dbReference>
<dbReference type="Gene3D" id="3.40.50.1820">
    <property type="entry name" value="alpha/beta hydrolase"/>
    <property type="match status" value="1"/>
</dbReference>
<dbReference type="InterPro" id="IPR029058">
    <property type="entry name" value="AB_hydrolase_fold"/>
</dbReference>
<dbReference type="GO" id="GO:0006629">
    <property type="term" value="P:lipid metabolic process"/>
    <property type="evidence" value="ECO:0007669"/>
    <property type="project" value="InterPro"/>
</dbReference>
<dbReference type="EMBL" id="KQ964807">
    <property type="protein sequence ID" value="KXN65851.1"/>
    <property type="molecule type" value="Genomic_DNA"/>
</dbReference>
<evidence type="ECO:0000313" key="3">
    <source>
        <dbReference type="Proteomes" id="UP000070444"/>
    </source>
</evidence>
<dbReference type="PANTHER" id="PTHR45856">
    <property type="entry name" value="ALPHA/BETA-HYDROLASES SUPERFAMILY PROTEIN"/>
    <property type="match status" value="1"/>
</dbReference>
<dbReference type="GO" id="GO:0016787">
    <property type="term" value="F:hydrolase activity"/>
    <property type="evidence" value="ECO:0007669"/>
    <property type="project" value="UniProtKB-KW"/>
</dbReference>
<feature type="non-terminal residue" evidence="2">
    <location>
        <position position="251"/>
    </location>
</feature>
<keyword evidence="2" id="KW-0378">Hydrolase</keyword>
<dbReference type="SUPFAM" id="SSF53474">
    <property type="entry name" value="alpha/beta-Hydrolases"/>
    <property type="match status" value="1"/>
</dbReference>
<dbReference type="InterPro" id="IPR002921">
    <property type="entry name" value="Fungal_lipase-type"/>
</dbReference>
<dbReference type="InterPro" id="IPR051218">
    <property type="entry name" value="Sec_MonoDiacylglyc_Lipase"/>
</dbReference>
<accession>A0A137NSY4</accession>